<dbReference type="Pfam" id="PF01910">
    <property type="entry name" value="Thiamine_BP"/>
    <property type="match status" value="1"/>
</dbReference>
<protein>
    <submittedName>
        <fullName evidence="3">MTH1187 family thiamine-binding protein</fullName>
    </submittedName>
</protein>
<evidence type="ECO:0000256" key="1">
    <source>
        <dbReference type="ARBA" id="ARBA00010272"/>
    </source>
</evidence>
<reference evidence="3 4" key="1">
    <citation type="submission" date="2021-11" db="EMBL/GenBank/DDBJ databases">
        <title>Whole genome of Geoglobus acetivorans.</title>
        <authorList>
            <person name="Liu D."/>
        </authorList>
    </citation>
    <scope>NUCLEOTIDE SEQUENCE [LARGE SCALE GENOMIC DNA]</scope>
    <source>
        <strain evidence="3 4">SBH6</strain>
    </source>
</reference>
<dbReference type="InterPro" id="IPR029756">
    <property type="entry name" value="MTH1187/YkoF-like"/>
</dbReference>
<evidence type="ECO:0000313" key="3">
    <source>
        <dbReference type="EMBL" id="XAT63419.1"/>
    </source>
</evidence>
<dbReference type="InterPro" id="IPR051614">
    <property type="entry name" value="UPF0045_domain"/>
</dbReference>
<gene>
    <name evidence="3" type="ORF">LPQ35_09175</name>
</gene>
<comment type="similarity">
    <text evidence="1">Belongs to the UPF0045 family.</text>
</comment>
<dbReference type="PANTHER" id="PTHR33777">
    <property type="entry name" value="UPF0045 PROTEIN ECM15"/>
    <property type="match status" value="1"/>
</dbReference>
<evidence type="ECO:0000259" key="2">
    <source>
        <dbReference type="Pfam" id="PF01910"/>
    </source>
</evidence>
<sequence length="96" mass="10691">MIAEISVVPVGAGESVSRYVAEVLKVIRSRNLKYELSSMGTSVELDNYLELGELLQEIDDRLVEMGVGRVYMVVKIDSRVKGGSIEQKKESVMEKL</sequence>
<accession>A0ABZ3H2P9</accession>
<dbReference type="Gene3D" id="3.30.70.930">
    <property type="match status" value="1"/>
</dbReference>
<dbReference type="PANTHER" id="PTHR33777:SF1">
    <property type="entry name" value="UPF0045 PROTEIN ECM15"/>
    <property type="match status" value="1"/>
</dbReference>
<organism evidence="3 4">
    <name type="scientific">Geoglobus acetivorans</name>
    <dbReference type="NCBI Taxonomy" id="565033"/>
    <lineage>
        <taxon>Archaea</taxon>
        <taxon>Methanobacteriati</taxon>
        <taxon>Methanobacteriota</taxon>
        <taxon>Archaeoglobi</taxon>
        <taxon>Archaeoglobales</taxon>
        <taxon>Archaeoglobaceae</taxon>
        <taxon>Geoglobus</taxon>
    </lineage>
</organism>
<dbReference type="GeneID" id="90449863"/>
<keyword evidence="4" id="KW-1185">Reference proteome</keyword>
<dbReference type="SUPFAM" id="SSF89957">
    <property type="entry name" value="MTH1187/YkoF-like"/>
    <property type="match status" value="1"/>
</dbReference>
<proteinExistence type="inferred from homology"/>
<dbReference type="EMBL" id="CP087714">
    <property type="protein sequence ID" value="XAT63419.1"/>
    <property type="molecule type" value="Genomic_DNA"/>
</dbReference>
<dbReference type="InterPro" id="IPR002767">
    <property type="entry name" value="Thiamine_BP"/>
</dbReference>
<feature type="domain" description="Thiamine-binding protein" evidence="2">
    <location>
        <begin position="3"/>
        <end position="92"/>
    </location>
</feature>
<name>A0ABZ3H2P9_GEOAI</name>
<dbReference type="RefSeq" id="WP_193807519.1">
    <property type="nucleotide sequence ID" value="NZ_CP087714.1"/>
</dbReference>
<dbReference type="Proteomes" id="UP001492541">
    <property type="component" value="Chromosome"/>
</dbReference>
<dbReference type="NCBIfam" id="TIGR00106">
    <property type="entry name" value="MTH1187 family thiamine-binding protein"/>
    <property type="match status" value="1"/>
</dbReference>
<evidence type="ECO:0000313" key="4">
    <source>
        <dbReference type="Proteomes" id="UP001492541"/>
    </source>
</evidence>